<dbReference type="Proteomes" id="UP000199620">
    <property type="component" value="Chromosome I"/>
</dbReference>
<dbReference type="EMBL" id="LT629800">
    <property type="protein sequence ID" value="SDU87197.1"/>
    <property type="molecule type" value="Genomic_DNA"/>
</dbReference>
<dbReference type="EMBL" id="VUOL01000003">
    <property type="protein sequence ID" value="KAA2232012.1"/>
    <property type="molecule type" value="Genomic_DNA"/>
</dbReference>
<dbReference type="OrthoDB" id="6990094at2"/>
<proteinExistence type="predicted"/>
<dbReference type="Proteomes" id="UP000325296">
    <property type="component" value="Unassembled WGS sequence"/>
</dbReference>
<evidence type="ECO:0000313" key="3">
    <source>
        <dbReference type="Proteomes" id="UP000199620"/>
    </source>
</evidence>
<name>A0A5B2UZW6_9PSED</name>
<reference evidence="1 4" key="2">
    <citation type="submission" date="2019-09" db="EMBL/GenBank/DDBJ databases">
        <title>Draft genome sequence of Pseudomonas brenneri CCUG 51514(T).</title>
        <authorList>
            <person name="Tunovic T."/>
            <person name="Pineiro-Iglesias B."/>
            <person name="Unosson C."/>
            <person name="Inganas E."/>
            <person name="Ohlen M."/>
            <person name="Cardew S."/>
            <person name="Jensie-Markopoulos S."/>
            <person name="Salva-Serra F."/>
            <person name="Jaen-Luchoro D."/>
            <person name="Svensson-Stadler L."/>
            <person name="Chun J."/>
            <person name="Moore E."/>
        </authorList>
    </citation>
    <scope>NUCLEOTIDE SEQUENCE [LARGE SCALE GENOMIC DNA]</scope>
    <source>
        <strain evidence="1 4">CCUG 51514</strain>
    </source>
</reference>
<evidence type="ECO:0000313" key="4">
    <source>
        <dbReference type="Proteomes" id="UP000325296"/>
    </source>
</evidence>
<accession>A0A5B2UZW6</accession>
<gene>
    <name evidence="1" type="ORF">F1720_08130</name>
    <name evidence="2" type="ORF">SAMN04490181_0829</name>
</gene>
<dbReference type="AlphaFoldDB" id="A0A5B2UZW6"/>
<organism evidence="1 4">
    <name type="scientific">Pseudomonas brenneri</name>
    <dbReference type="NCBI Taxonomy" id="129817"/>
    <lineage>
        <taxon>Bacteria</taxon>
        <taxon>Pseudomonadati</taxon>
        <taxon>Pseudomonadota</taxon>
        <taxon>Gammaproteobacteria</taxon>
        <taxon>Pseudomonadales</taxon>
        <taxon>Pseudomonadaceae</taxon>
        <taxon>Pseudomonas</taxon>
    </lineage>
</organism>
<keyword evidence="3" id="KW-1185">Reference proteome</keyword>
<evidence type="ECO:0000313" key="1">
    <source>
        <dbReference type="EMBL" id="KAA2232012.1"/>
    </source>
</evidence>
<evidence type="ECO:0000313" key="2">
    <source>
        <dbReference type="EMBL" id="SDU87197.1"/>
    </source>
</evidence>
<sequence length="83" mass="9221">MDIEHNAKHLQSLIEQLSADSPKSSTQLQGKPDEVLAGLRQLYLLKLITGTFIHGHIIDPLGHQWIGAENILLTRRGLAFKPS</sequence>
<reference evidence="2 3" key="1">
    <citation type="submission" date="2016-10" db="EMBL/GenBank/DDBJ databases">
        <authorList>
            <person name="Varghese N."/>
            <person name="Submissions S."/>
        </authorList>
    </citation>
    <scope>NUCLEOTIDE SEQUENCE [LARGE SCALE GENOMIC DNA]</scope>
    <source>
        <strain evidence="2 3">BS2771</strain>
    </source>
</reference>
<protein>
    <submittedName>
        <fullName evidence="1">Uncharacterized protein</fullName>
    </submittedName>
</protein>
<dbReference type="RefSeq" id="WP_032859497.1">
    <property type="nucleotide sequence ID" value="NZ_BMNU01000004.1"/>
</dbReference>